<evidence type="ECO:0000256" key="5">
    <source>
        <dbReference type="ARBA" id="ARBA00022989"/>
    </source>
</evidence>
<dbReference type="InterPro" id="IPR017871">
    <property type="entry name" value="ABC_transporter-like_CS"/>
</dbReference>
<name>A0A5B9WEV0_9BACT</name>
<keyword evidence="4 11" id="KW-0067">ATP-binding</keyword>
<feature type="transmembrane region" description="Helical" evidence="8">
    <location>
        <begin position="32"/>
        <end position="51"/>
    </location>
</feature>
<dbReference type="PANTHER" id="PTHR43394:SF1">
    <property type="entry name" value="ATP-BINDING CASSETTE SUB-FAMILY B MEMBER 10, MITOCHONDRIAL"/>
    <property type="match status" value="1"/>
</dbReference>
<feature type="transmembrane region" description="Helical" evidence="8">
    <location>
        <begin position="254"/>
        <end position="277"/>
    </location>
</feature>
<evidence type="ECO:0000256" key="1">
    <source>
        <dbReference type="ARBA" id="ARBA00004651"/>
    </source>
</evidence>
<dbReference type="Pfam" id="PF00005">
    <property type="entry name" value="ABC_tran"/>
    <property type="match status" value="1"/>
</dbReference>
<feature type="domain" description="ABC transporter" evidence="9">
    <location>
        <begin position="349"/>
        <end position="583"/>
    </location>
</feature>
<dbReference type="SMART" id="SM00382">
    <property type="entry name" value="AAA"/>
    <property type="match status" value="1"/>
</dbReference>
<dbReference type="InterPro" id="IPR003593">
    <property type="entry name" value="AAA+_ATPase"/>
</dbReference>
<dbReference type="GO" id="GO:0015421">
    <property type="term" value="F:ABC-type oligopeptide transporter activity"/>
    <property type="evidence" value="ECO:0007669"/>
    <property type="project" value="TreeGrafter"/>
</dbReference>
<comment type="subcellular location">
    <subcellularLocation>
        <location evidence="1">Cell membrane</location>
        <topology evidence="1">Multi-pass membrane protein</topology>
    </subcellularLocation>
</comment>
<evidence type="ECO:0000256" key="7">
    <source>
        <dbReference type="SAM" id="MobiDB-lite"/>
    </source>
</evidence>
<dbReference type="InterPro" id="IPR011527">
    <property type="entry name" value="ABC1_TM_dom"/>
</dbReference>
<evidence type="ECO:0000259" key="10">
    <source>
        <dbReference type="PROSITE" id="PS50929"/>
    </source>
</evidence>
<dbReference type="Pfam" id="PF00664">
    <property type="entry name" value="ABC_membrane"/>
    <property type="match status" value="1"/>
</dbReference>
<evidence type="ECO:0000313" key="11">
    <source>
        <dbReference type="EMBL" id="QEH38410.1"/>
    </source>
</evidence>
<keyword evidence="2 8" id="KW-0812">Transmembrane</keyword>
<dbReference type="InterPro" id="IPR039421">
    <property type="entry name" value="Type_1_exporter"/>
</dbReference>
<dbReference type="KEGG" id="agv:OJF2_70110"/>
<dbReference type="PROSITE" id="PS00211">
    <property type="entry name" value="ABC_TRANSPORTER_1"/>
    <property type="match status" value="1"/>
</dbReference>
<feature type="region of interest" description="Disordered" evidence="7">
    <location>
        <begin position="592"/>
        <end position="621"/>
    </location>
</feature>
<dbReference type="InterPro" id="IPR036640">
    <property type="entry name" value="ABC1_TM_sf"/>
</dbReference>
<dbReference type="PANTHER" id="PTHR43394">
    <property type="entry name" value="ATP-DEPENDENT PERMEASE MDL1, MITOCHONDRIAL"/>
    <property type="match status" value="1"/>
</dbReference>
<dbReference type="SUPFAM" id="SSF52540">
    <property type="entry name" value="P-loop containing nucleoside triphosphate hydrolases"/>
    <property type="match status" value="1"/>
</dbReference>
<accession>A0A5B9WEV0</accession>
<dbReference type="Gene3D" id="3.40.50.300">
    <property type="entry name" value="P-loop containing nucleotide triphosphate hydrolases"/>
    <property type="match status" value="1"/>
</dbReference>
<protein>
    <submittedName>
        <fullName evidence="11">Putative ABC transporter ATP-binding protein</fullName>
    </submittedName>
</protein>
<evidence type="ECO:0000313" key="12">
    <source>
        <dbReference type="Proteomes" id="UP000324233"/>
    </source>
</evidence>
<dbReference type="SUPFAM" id="SSF90123">
    <property type="entry name" value="ABC transporter transmembrane region"/>
    <property type="match status" value="1"/>
</dbReference>
<evidence type="ECO:0000256" key="3">
    <source>
        <dbReference type="ARBA" id="ARBA00022741"/>
    </source>
</evidence>
<organism evidence="11 12">
    <name type="scientific">Aquisphaera giovannonii</name>
    <dbReference type="NCBI Taxonomy" id="406548"/>
    <lineage>
        <taxon>Bacteria</taxon>
        <taxon>Pseudomonadati</taxon>
        <taxon>Planctomycetota</taxon>
        <taxon>Planctomycetia</taxon>
        <taxon>Isosphaerales</taxon>
        <taxon>Isosphaeraceae</taxon>
        <taxon>Aquisphaera</taxon>
    </lineage>
</organism>
<dbReference type="InterPro" id="IPR003439">
    <property type="entry name" value="ABC_transporter-like_ATP-bd"/>
</dbReference>
<dbReference type="FunFam" id="3.40.50.300:FF:000218">
    <property type="entry name" value="Multidrug ABC transporter ATP-binding protein"/>
    <property type="match status" value="1"/>
</dbReference>
<evidence type="ECO:0000256" key="6">
    <source>
        <dbReference type="ARBA" id="ARBA00023136"/>
    </source>
</evidence>
<evidence type="ECO:0000256" key="2">
    <source>
        <dbReference type="ARBA" id="ARBA00022692"/>
    </source>
</evidence>
<dbReference type="PROSITE" id="PS50929">
    <property type="entry name" value="ABC_TM1F"/>
    <property type="match status" value="1"/>
</dbReference>
<feature type="transmembrane region" description="Helical" evidence="8">
    <location>
        <begin position="71"/>
        <end position="93"/>
    </location>
</feature>
<reference evidence="11 12" key="1">
    <citation type="submission" date="2019-08" db="EMBL/GenBank/DDBJ databases">
        <title>Deep-cultivation of Planctomycetes and their phenomic and genomic characterization uncovers novel biology.</title>
        <authorList>
            <person name="Wiegand S."/>
            <person name="Jogler M."/>
            <person name="Boedeker C."/>
            <person name="Pinto D."/>
            <person name="Vollmers J."/>
            <person name="Rivas-Marin E."/>
            <person name="Kohn T."/>
            <person name="Peeters S.H."/>
            <person name="Heuer A."/>
            <person name="Rast P."/>
            <person name="Oberbeckmann S."/>
            <person name="Bunk B."/>
            <person name="Jeske O."/>
            <person name="Meyerdierks A."/>
            <person name="Storesund J.E."/>
            <person name="Kallscheuer N."/>
            <person name="Luecker S."/>
            <person name="Lage O.M."/>
            <person name="Pohl T."/>
            <person name="Merkel B.J."/>
            <person name="Hornburger P."/>
            <person name="Mueller R.-W."/>
            <person name="Bruemmer F."/>
            <person name="Labrenz M."/>
            <person name="Spormann A.M."/>
            <person name="Op den Camp H."/>
            <person name="Overmann J."/>
            <person name="Amann R."/>
            <person name="Jetten M.S.M."/>
            <person name="Mascher T."/>
            <person name="Medema M.H."/>
            <person name="Devos D.P."/>
            <person name="Kaster A.-K."/>
            <person name="Ovreas L."/>
            <person name="Rohde M."/>
            <person name="Galperin M.Y."/>
            <person name="Jogler C."/>
        </authorList>
    </citation>
    <scope>NUCLEOTIDE SEQUENCE [LARGE SCALE GENOMIC DNA]</scope>
    <source>
        <strain evidence="11 12">OJF2</strain>
    </source>
</reference>
<keyword evidence="12" id="KW-1185">Reference proteome</keyword>
<feature type="transmembrane region" description="Helical" evidence="8">
    <location>
        <begin position="172"/>
        <end position="191"/>
    </location>
</feature>
<evidence type="ECO:0000256" key="8">
    <source>
        <dbReference type="SAM" id="Phobius"/>
    </source>
</evidence>
<dbReference type="Proteomes" id="UP000324233">
    <property type="component" value="Chromosome"/>
</dbReference>
<feature type="domain" description="ABC transmembrane type-1" evidence="10">
    <location>
        <begin position="34"/>
        <end position="315"/>
    </location>
</feature>
<dbReference type="GO" id="GO:0005524">
    <property type="term" value="F:ATP binding"/>
    <property type="evidence" value="ECO:0007669"/>
    <property type="project" value="UniProtKB-KW"/>
</dbReference>
<dbReference type="InterPro" id="IPR027417">
    <property type="entry name" value="P-loop_NTPase"/>
</dbReference>
<dbReference type="AlphaFoldDB" id="A0A5B9WEV0"/>
<dbReference type="EMBL" id="CP042997">
    <property type="protein sequence ID" value="QEH38410.1"/>
    <property type="molecule type" value="Genomic_DNA"/>
</dbReference>
<dbReference type="GO" id="GO:0016887">
    <property type="term" value="F:ATP hydrolysis activity"/>
    <property type="evidence" value="ECO:0007669"/>
    <property type="project" value="InterPro"/>
</dbReference>
<evidence type="ECO:0000256" key="4">
    <source>
        <dbReference type="ARBA" id="ARBA00022840"/>
    </source>
</evidence>
<dbReference type="GO" id="GO:0005886">
    <property type="term" value="C:plasma membrane"/>
    <property type="evidence" value="ECO:0007669"/>
    <property type="project" value="UniProtKB-SubCell"/>
</dbReference>
<dbReference type="PROSITE" id="PS50893">
    <property type="entry name" value="ABC_TRANSPORTER_2"/>
    <property type="match status" value="1"/>
</dbReference>
<proteinExistence type="predicted"/>
<dbReference type="RefSeq" id="WP_168222209.1">
    <property type="nucleotide sequence ID" value="NZ_CP042997.1"/>
</dbReference>
<evidence type="ECO:0000259" key="9">
    <source>
        <dbReference type="PROSITE" id="PS50893"/>
    </source>
</evidence>
<feature type="compositionally biased region" description="Low complexity" evidence="7">
    <location>
        <begin position="592"/>
        <end position="603"/>
    </location>
</feature>
<keyword evidence="6 8" id="KW-0472">Membrane</keyword>
<keyword evidence="5 8" id="KW-1133">Transmembrane helix</keyword>
<gene>
    <name evidence="11" type="ORF">OJF2_70110</name>
</gene>
<keyword evidence="3" id="KW-0547">Nucleotide-binding</keyword>
<sequence>MTGPSEPSDARGPARGTVSRIRELLRPHRRTVGLALALTILACLLNLPVPFLVQGLVDRVVTGGRWSDLPWLAAGLLAVFGAQAGLALANTLVVGRVGQAVVRDLRHRLYDRLQRLDLAYFDRTPTGGIISRLMDDVGVLQGLITSQTVTIVTDLGTTLAVTGLLMARNGRLTLVVLAFVPLYAVNFRYFMHRIRSNSAVVRAKMDIVFGLLKEKLDGTQVVKACASEPAEVADFAGQLDDAHGPRVRDNTLRAAFSSLCVAISGAGIAAVFAAGALEVVHGRMTPGGVVSTAALAALLFGPVARLADLASVFEQAAASVDRLGEILDLEPTVVGPASPLAIGRARGLVEFDRVGFGYEPGQPVLWDVRLRIEPGMKVALVGPTGCGKSTLVNLLMRFYDPTWGEVRLDGLPLDRLALDDLRRQVGVVLQEPVVFRQSLADNIRYGRPDASDAEVEAAARSALVHDFATALPEGYATIIGEGGHKLSQGERQRLAIARAICKDPALVVLDEATSSLDAAGEALIQEALANLLRGRTALVIAHRLATVMDAGLIVVMDGGLVVQKGTHEQLLADRHGLYRRLCAAQFGEPAPAAAGGDPGELPAWPMPAPAGGGMLDRSSVS</sequence>
<dbReference type="CDD" id="cd07346">
    <property type="entry name" value="ABC_6TM_exporters"/>
    <property type="match status" value="1"/>
</dbReference>
<dbReference type="Gene3D" id="1.20.1560.10">
    <property type="entry name" value="ABC transporter type 1, transmembrane domain"/>
    <property type="match status" value="1"/>
</dbReference>